<reference evidence="1" key="1">
    <citation type="submission" date="2022-09" db="EMBL/GenBank/DDBJ databases">
        <title>Intensive care unit water sources are persistently colonized with multi-drug resistant bacteria and are the site of extensive horizontal gene transfer of antibiotic resistance genes.</title>
        <authorList>
            <person name="Diorio-Toth L."/>
        </authorList>
    </citation>
    <scope>NUCLEOTIDE SEQUENCE</scope>
    <source>
        <strain evidence="1">GD03918</strain>
    </source>
</reference>
<evidence type="ECO:0000313" key="1">
    <source>
        <dbReference type="EMBL" id="MDH0967497.1"/>
    </source>
</evidence>
<dbReference type="Proteomes" id="UP001159937">
    <property type="component" value="Unassembled WGS sequence"/>
</dbReference>
<dbReference type="RefSeq" id="WP_114507604.1">
    <property type="nucleotide sequence ID" value="NZ_JAOCBF010000111.1"/>
</dbReference>
<proteinExistence type="predicted"/>
<dbReference type="AlphaFoldDB" id="A0AAJ1KZJ5"/>
<evidence type="ECO:0000313" key="2">
    <source>
        <dbReference type="Proteomes" id="UP001159937"/>
    </source>
</evidence>
<name>A0AAJ1KZJ5_9ENTR</name>
<organism evidence="1 2">
    <name type="scientific">Klebsiella michiganensis</name>
    <dbReference type="NCBI Taxonomy" id="1134687"/>
    <lineage>
        <taxon>Bacteria</taxon>
        <taxon>Pseudomonadati</taxon>
        <taxon>Pseudomonadota</taxon>
        <taxon>Gammaproteobacteria</taxon>
        <taxon>Enterobacterales</taxon>
        <taxon>Enterobacteriaceae</taxon>
        <taxon>Klebsiella/Raoultella group</taxon>
        <taxon>Klebsiella</taxon>
    </lineage>
</organism>
<gene>
    <name evidence="1" type="ORF">N5C89_32220</name>
</gene>
<accession>A0AAJ1KZJ5</accession>
<sequence>MAGNILDVFESCDLTNEKIDELISNKKTFVIKNIPSSFFDQLLLRIEKSIEDKSMKCRVYTEYRSAIFAAMTIPTGVTQVIGIASAIGVGIHNLVTYNPDYELAKNLTSTKLGVIYKK</sequence>
<protein>
    <submittedName>
        <fullName evidence="1">Uncharacterized protein</fullName>
    </submittedName>
</protein>
<comment type="caution">
    <text evidence="1">The sequence shown here is derived from an EMBL/GenBank/DDBJ whole genome shotgun (WGS) entry which is preliminary data.</text>
</comment>
<dbReference type="EMBL" id="JAOCBF010000111">
    <property type="protein sequence ID" value="MDH0967497.1"/>
    <property type="molecule type" value="Genomic_DNA"/>
</dbReference>